<dbReference type="AlphaFoldDB" id="A0A380U4M1"/>
<evidence type="ECO:0000256" key="5">
    <source>
        <dbReference type="ARBA" id="ARBA00022692"/>
    </source>
</evidence>
<dbReference type="InterPro" id="IPR013686">
    <property type="entry name" value="Polypept-transport_assoc_ShlB"/>
</dbReference>
<feature type="region of interest" description="Disordered" evidence="10">
    <location>
        <begin position="28"/>
        <end position="59"/>
    </location>
</feature>
<evidence type="ECO:0000256" key="2">
    <source>
        <dbReference type="ARBA" id="ARBA00009055"/>
    </source>
</evidence>
<dbReference type="GO" id="GO:0008320">
    <property type="term" value="F:protein transmembrane transporter activity"/>
    <property type="evidence" value="ECO:0007669"/>
    <property type="project" value="TreeGrafter"/>
</dbReference>
<keyword evidence="8" id="KW-0472">Membrane</keyword>
<name>A0A380U4M1_9PAST</name>
<evidence type="ECO:0000256" key="10">
    <source>
        <dbReference type="SAM" id="MobiDB-lite"/>
    </source>
</evidence>
<keyword evidence="4" id="KW-1134">Transmembrane beta strand</keyword>
<dbReference type="Pfam" id="PF17287">
    <property type="entry name" value="POTRA_3"/>
    <property type="match status" value="1"/>
</dbReference>
<evidence type="ECO:0000256" key="1">
    <source>
        <dbReference type="ARBA" id="ARBA00004442"/>
    </source>
</evidence>
<sequence length="575" mass="64837">MGVMGLFLPFSTLSAPNEPNFNQIDAQHQQRQQQQNSAQQAQLQPRPDVRLDITSNSTGKFPTDEKPCFDIYKISLLDYSADNQHQPSQFQLELTKTVQTLLGKLPLCIGTKGINAIVSQVQNRIIEKGYVTTRVVVPEQNLSQGELVLIVIPGKIKNIIVSDVGDTPRFTRLHSWTGFTFDSGDLLNLRDIEQSLENLKRSPTADANIEIQPSNAQDADAGDSDLLVTYAQNFPFRLRLSLDNSGSKSTGKLQGSATLSWDNIFSANDLFYASFTHAIKRHSDDKGQRASKNWNLYYSIPFGYWDLRFSHSQNNYHQELAGPFTNYIYSGESTTDKLTLSYLLYRDSSRKTSIYGSLWSRQSSNYIDDAEIDVQRRRMAGWEAGITHREYFNRGILDISFNYKRGTGARGAMPAPEELWHEGTSRPVIMTATFSYLQPFNVGNQEFRFSTEWSAQWNKTPLIMQDRFSLGGRYTVRGFDGELTLTGERGWLTRNELSWNMLGSNQWLYTGIDAGRVSGRSVRDQLGNVLVGSVLGIRGGLKGFYYDVSLGKPIIKPNGFKTSNLYAAFNIGYSF</sequence>
<feature type="compositionally biased region" description="Low complexity" evidence="10">
    <location>
        <begin position="28"/>
        <end position="44"/>
    </location>
</feature>
<dbReference type="PANTHER" id="PTHR34597:SF3">
    <property type="entry name" value="OUTER MEMBRANE TRANSPORTER CDIB"/>
    <property type="match status" value="1"/>
</dbReference>
<keyword evidence="6" id="KW-0653">Protein transport</keyword>
<dbReference type="InterPro" id="IPR034746">
    <property type="entry name" value="POTRA"/>
</dbReference>
<feature type="domain" description="POTRA" evidence="11">
    <location>
        <begin position="72"/>
        <end position="154"/>
    </location>
</feature>
<evidence type="ECO:0000256" key="3">
    <source>
        <dbReference type="ARBA" id="ARBA00022448"/>
    </source>
</evidence>
<evidence type="ECO:0000313" key="13">
    <source>
        <dbReference type="Proteomes" id="UP000254649"/>
    </source>
</evidence>
<dbReference type="PANTHER" id="PTHR34597">
    <property type="entry name" value="SLR1661 PROTEIN"/>
    <property type="match status" value="1"/>
</dbReference>
<dbReference type="Gene3D" id="2.40.160.50">
    <property type="entry name" value="membrane protein fhac: a member of the omp85/tpsb transporter family"/>
    <property type="match status" value="1"/>
</dbReference>
<dbReference type="Pfam" id="PF03865">
    <property type="entry name" value="ShlB"/>
    <property type="match status" value="1"/>
</dbReference>
<dbReference type="Proteomes" id="UP000254649">
    <property type="component" value="Unassembled WGS sequence"/>
</dbReference>
<evidence type="ECO:0000259" key="11">
    <source>
        <dbReference type="PROSITE" id="PS51779"/>
    </source>
</evidence>
<dbReference type="Gene3D" id="3.10.20.310">
    <property type="entry name" value="membrane protein fhac"/>
    <property type="match status" value="1"/>
</dbReference>
<evidence type="ECO:0000256" key="7">
    <source>
        <dbReference type="ARBA" id="ARBA00023065"/>
    </source>
</evidence>
<keyword evidence="9" id="KW-0998">Cell outer membrane</keyword>
<dbReference type="InterPro" id="IPR005565">
    <property type="entry name" value="Hemolysn_activator_HlyB_C"/>
</dbReference>
<protein>
    <submittedName>
        <fullName evidence="12">Hemolysin activation/secretion protein</fullName>
    </submittedName>
</protein>
<dbReference type="GO" id="GO:0006811">
    <property type="term" value="P:monoatomic ion transport"/>
    <property type="evidence" value="ECO:0007669"/>
    <property type="project" value="UniProtKB-KW"/>
</dbReference>
<dbReference type="FunFam" id="2.40.160.50:FF:000009">
    <property type="entry name" value="Putative hemolysin activator protein"/>
    <property type="match status" value="1"/>
</dbReference>
<keyword evidence="3" id="KW-0813">Transport</keyword>
<organism evidence="12 13">
    <name type="scientific">[Actinobacillus] rossii</name>
    <dbReference type="NCBI Taxonomy" id="123820"/>
    <lineage>
        <taxon>Bacteria</taxon>
        <taxon>Pseudomonadati</taxon>
        <taxon>Pseudomonadota</taxon>
        <taxon>Gammaproteobacteria</taxon>
        <taxon>Pasteurellales</taxon>
        <taxon>Pasteurellaceae</taxon>
    </lineage>
</organism>
<comment type="similarity">
    <text evidence="2">Belongs to the TPS (TC 1.B.20) family.</text>
</comment>
<dbReference type="GO" id="GO:0046819">
    <property type="term" value="P:protein secretion by the type V secretion system"/>
    <property type="evidence" value="ECO:0007669"/>
    <property type="project" value="TreeGrafter"/>
</dbReference>
<evidence type="ECO:0000256" key="6">
    <source>
        <dbReference type="ARBA" id="ARBA00022927"/>
    </source>
</evidence>
<evidence type="ECO:0000256" key="4">
    <source>
        <dbReference type="ARBA" id="ARBA00022452"/>
    </source>
</evidence>
<dbReference type="GO" id="GO:0009279">
    <property type="term" value="C:cell outer membrane"/>
    <property type="evidence" value="ECO:0007669"/>
    <property type="project" value="UniProtKB-SubCell"/>
</dbReference>
<evidence type="ECO:0000313" key="12">
    <source>
        <dbReference type="EMBL" id="SUT96299.1"/>
    </source>
</evidence>
<accession>A0A380U4M1</accession>
<dbReference type="PIRSF" id="PIRSF029745">
    <property type="entry name" value="FhaC"/>
    <property type="match status" value="1"/>
</dbReference>
<dbReference type="InterPro" id="IPR027282">
    <property type="entry name" value="TPS"/>
</dbReference>
<keyword evidence="5" id="KW-0812">Transmembrane</keyword>
<keyword evidence="7" id="KW-0406">Ion transport</keyword>
<comment type="subcellular location">
    <subcellularLocation>
        <location evidence="1">Cell outer membrane</location>
    </subcellularLocation>
</comment>
<evidence type="ECO:0000256" key="8">
    <source>
        <dbReference type="ARBA" id="ARBA00023136"/>
    </source>
</evidence>
<keyword evidence="13" id="KW-1185">Reference proteome</keyword>
<dbReference type="InterPro" id="IPR051544">
    <property type="entry name" value="TPS_OM_transporter"/>
</dbReference>
<dbReference type="InterPro" id="IPR035251">
    <property type="entry name" value="ShlB_POTRA"/>
</dbReference>
<evidence type="ECO:0000256" key="9">
    <source>
        <dbReference type="ARBA" id="ARBA00023237"/>
    </source>
</evidence>
<proteinExistence type="inferred from homology"/>
<reference evidence="12 13" key="1">
    <citation type="submission" date="2018-06" db="EMBL/GenBank/DDBJ databases">
        <authorList>
            <consortium name="Pathogen Informatics"/>
            <person name="Doyle S."/>
        </authorList>
    </citation>
    <scope>NUCLEOTIDE SEQUENCE [LARGE SCALE GENOMIC DNA]</scope>
    <source>
        <strain evidence="12 13">NCTC10801</strain>
    </source>
</reference>
<dbReference type="GO" id="GO:0098046">
    <property type="term" value="C:type V protein secretion system complex"/>
    <property type="evidence" value="ECO:0007669"/>
    <property type="project" value="TreeGrafter"/>
</dbReference>
<gene>
    <name evidence="12" type="primary">shlB</name>
    <name evidence="12" type="ORF">NCTC10801_02683</name>
</gene>
<dbReference type="OrthoDB" id="290122at2"/>
<dbReference type="PROSITE" id="PS51779">
    <property type="entry name" value="POTRA"/>
    <property type="match status" value="1"/>
</dbReference>
<dbReference type="Pfam" id="PF08479">
    <property type="entry name" value="POTRA_2"/>
    <property type="match status" value="1"/>
</dbReference>
<dbReference type="EMBL" id="UFRQ01000003">
    <property type="protein sequence ID" value="SUT96299.1"/>
    <property type="molecule type" value="Genomic_DNA"/>
</dbReference>